<organism evidence="9 10">
    <name type="scientific">Nitrospira moscoviensis</name>
    <dbReference type="NCBI Taxonomy" id="42253"/>
    <lineage>
        <taxon>Bacteria</taxon>
        <taxon>Pseudomonadati</taxon>
        <taxon>Nitrospirota</taxon>
        <taxon>Nitrospiria</taxon>
        <taxon>Nitrospirales</taxon>
        <taxon>Nitrospiraceae</taxon>
        <taxon>Nitrospira</taxon>
    </lineage>
</organism>
<evidence type="ECO:0000259" key="7">
    <source>
        <dbReference type="PROSITE" id="PS50043"/>
    </source>
</evidence>
<protein>
    <submittedName>
        <fullName evidence="9">Putative Uncharacterized transcriptional regulatory protein YhcZ</fullName>
    </submittedName>
</protein>
<evidence type="ECO:0000256" key="3">
    <source>
        <dbReference type="ARBA" id="ARBA00023125"/>
    </source>
</evidence>
<evidence type="ECO:0000256" key="1">
    <source>
        <dbReference type="ARBA" id="ARBA00022553"/>
    </source>
</evidence>
<dbReference type="PANTHER" id="PTHR43214:SF24">
    <property type="entry name" value="TRANSCRIPTIONAL REGULATORY PROTEIN NARL-RELATED"/>
    <property type="match status" value="1"/>
</dbReference>
<dbReference type="Pfam" id="PF00072">
    <property type="entry name" value="Response_reg"/>
    <property type="match status" value="1"/>
</dbReference>
<dbReference type="InterPro" id="IPR058245">
    <property type="entry name" value="NreC/VraR/RcsB-like_REC"/>
</dbReference>
<evidence type="ECO:0000313" key="10">
    <source>
        <dbReference type="Proteomes" id="UP000069205"/>
    </source>
</evidence>
<dbReference type="GO" id="GO:0000160">
    <property type="term" value="P:phosphorelay signal transduction system"/>
    <property type="evidence" value="ECO:0007669"/>
    <property type="project" value="InterPro"/>
</dbReference>
<keyword evidence="4" id="KW-0804">Transcription</keyword>
<dbReference type="PATRIC" id="fig|42253.5.peg.4344"/>
<dbReference type="InterPro" id="IPR001789">
    <property type="entry name" value="Sig_transdc_resp-reg_receiver"/>
</dbReference>
<dbReference type="OrthoDB" id="9794397at2"/>
<feature type="modified residue" description="4-aspartylphosphate" evidence="5">
    <location>
        <position position="55"/>
    </location>
</feature>
<dbReference type="EMBL" id="CP011801">
    <property type="protein sequence ID" value="ALA60778.1"/>
    <property type="molecule type" value="Genomic_DNA"/>
</dbReference>
<dbReference type="PRINTS" id="PR00038">
    <property type="entry name" value="HTHLUXR"/>
</dbReference>
<reference evidence="9 10" key="1">
    <citation type="journal article" date="2015" name="Proc. Natl. Acad. Sci. U.S.A.">
        <title>Expanded metabolic versatility of ubiquitous nitrite-oxidizing bacteria from the genus Nitrospira.</title>
        <authorList>
            <person name="Koch H."/>
            <person name="Lucker S."/>
            <person name="Albertsen M."/>
            <person name="Kitzinger K."/>
            <person name="Herbold C."/>
            <person name="Spieck E."/>
            <person name="Nielsen P.H."/>
            <person name="Wagner M."/>
            <person name="Daims H."/>
        </authorList>
    </citation>
    <scope>NUCLEOTIDE SEQUENCE [LARGE SCALE GENOMIC DNA]</scope>
    <source>
        <strain evidence="9 10">NSP M-1</strain>
    </source>
</reference>
<gene>
    <name evidence="9" type="ORF">NITMOv2_4403</name>
</gene>
<dbReference type="InterPro" id="IPR039420">
    <property type="entry name" value="WalR-like"/>
</dbReference>
<dbReference type="InterPro" id="IPR036388">
    <property type="entry name" value="WH-like_DNA-bd_sf"/>
</dbReference>
<dbReference type="CDD" id="cd06170">
    <property type="entry name" value="LuxR_C_like"/>
    <property type="match status" value="1"/>
</dbReference>
<proteinExistence type="predicted"/>
<dbReference type="PROSITE" id="PS50110">
    <property type="entry name" value="RESPONSE_REGULATORY"/>
    <property type="match status" value="1"/>
</dbReference>
<dbReference type="GO" id="GO:0006355">
    <property type="term" value="P:regulation of DNA-templated transcription"/>
    <property type="evidence" value="ECO:0007669"/>
    <property type="project" value="InterPro"/>
</dbReference>
<dbReference type="SMART" id="SM00421">
    <property type="entry name" value="HTH_LUXR"/>
    <property type="match status" value="1"/>
</dbReference>
<dbReference type="PROSITE" id="PS50043">
    <property type="entry name" value="HTH_LUXR_2"/>
    <property type="match status" value="1"/>
</dbReference>
<feature type="domain" description="Response regulatory" evidence="8">
    <location>
        <begin position="4"/>
        <end position="118"/>
    </location>
</feature>
<dbReference type="CDD" id="cd17535">
    <property type="entry name" value="REC_NarL-like"/>
    <property type="match status" value="1"/>
</dbReference>
<keyword evidence="2" id="KW-0805">Transcription regulation</keyword>
<evidence type="ECO:0000256" key="4">
    <source>
        <dbReference type="ARBA" id="ARBA00023163"/>
    </source>
</evidence>
<dbReference type="Gene3D" id="3.40.50.2300">
    <property type="match status" value="1"/>
</dbReference>
<dbReference type="InterPro" id="IPR000792">
    <property type="entry name" value="Tscrpt_reg_LuxR_C"/>
</dbReference>
<feature type="region of interest" description="Disordered" evidence="6">
    <location>
        <begin position="135"/>
        <end position="156"/>
    </location>
</feature>
<evidence type="ECO:0000256" key="2">
    <source>
        <dbReference type="ARBA" id="ARBA00023015"/>
    </source>
</evidence>
<keyword evidence="3" id="KW-0238">DNA-binding</keyword>
<dbReference type="Proteomes" id="UP000069205">
    <property type="component" value="Chromosome"/>
</dbReference>
<dbReference type="SUPFAM" id="SSF46894">
    <property type="entry name" value="C-terminal effector domain of the bipartite response regulators"/>
    <property type="match status" value="1"/>
</dbReference>
<dbReference type="PANTHER" id="PTHR43214">
    <property type="entry name" value="TWO-COMPONENT RESPONSE REGULATOR"/>
    <property type="match status" value="1"/>
</dbReference>
<feature type="domain" description="HTH luxR-type" evidence="7">
    <location>
        <begin position="150"/>
        <end position="215"/>
    </location>
</feature>
<dbReference type="Pfam" id="PF00196">
    <property type="entry name" value="GerE"/>
    <property type="match status" value="1"/>
</dbReference>
<dbReference type="PROSITE" id="PS00622">
    <property type="entry name" value="HTH_LUXR_1"/>
    <property type="match status" value="1"/>
</dbReference>
<dbReference type="STRING" id="42253.NITMOv2_4403"/>
<dbReference type="GO" id="GO:0003677">
    <property type="term" value="F:DNA binding"/>
    <property type="evidence" value="ECO:0007669"/>
    <property type="project" value="UniProtKB-KW"/>
</dbReference>
<accession>A0A0K2GII6</accession>
<name>A0A0K2GII6_NITMO</name>
<evidence type="ECO:0000256" key="5">
    <source>
        <dbReference type="PROSITE-ProRule" id="PRU00169"/>
    </source>
</evidence>
<keyword evidence="10" id="KW-1185">Reference proteome</keyword>
<dbReference type="SUPFAM" id="SSF52172">
    <property type="entry name" value="CheY-like"/>
    <property type="match status" value="1"/>
</dbReference>
<dbReference type="InterPro" id="IPR016032">
    <property type="entry name" value="Sig_transdc_resp-reg_C-effctor"/>
</dbReference>
<evidence type="ECO:0000259" key="8">
    <source>
        <dbReference type="PROSITE" id="PS50110"/>
    </source>
</evidence>
<evidence type="ECO:0000313" key="9">
    <source>
        <dbReference type="EMBL" id="ALA60778.1"/>
    </source>
</evidence>
<evidence type="ECO:0000256" key="6">
    <source>
        <dbReference type="SAM" id="MobiDB-lite"/>
    </source>
</evidence>
<keyword evidence="1 5" id="KW-0597">Phosphoprotein</keyword>
<dbReference type="InterPro" id="IPR011006">
    <property type="entry name" value="CheY-like_superfamily"/>
</dbReference>
<dbReference type="KEGG" id="nmv:NITMOv2_4403"/>
<dbReference type="SMART" id="SM00448">
    <property type="entry name" value="REC"/>
    <property type="match status" value="1"/>
</dbReference>
<dbReference type="Gene3D" id="1.10.10.10">
    <property type="entry name" value="Winged helix-like DNA-binding domain superfamily/Winged helix DNA-binding domain"/>
    <property type="match status" value="1"/>
</dbReference>
<dbReference type="RefSeq" id="WP_053381579.1">
    <property type="nucleotide sequence ID" value="NZ_CP011801.1"/>
</dbReference>
<dbReference type="AlphaFoldDB" id="A0A0K2GII6"/>
<sequence length="223" mass="24319">MIIKIVTVSSNTFVQLGLRRIFEGHSGAVVVGECPRGAAARDLVEKERPDLIVVDLESDMSQFDVGLLRQGAPHARIVVLTGWADMERGRQALEAGADVIMMKCQPASLLLAIIESMAKSPGAPVSHPRTLVFKQDRGGTPPAQPEAPASHSKMETLTERERAVAALIGQGLSNRDIAERLFISETTVRHHLTSIFDKVGVSNRQKLLLLVHRWKLAELNVPA</sequence>